<dbReference type="Proteomes" id="UP000464658">
    <property type="component" value="Chromosome"/>
</dbReference>
<accession>A0A5S9MFZ8</accession>
<evidence type="ECO:0000313" key="2">
    <source>
        <dbReference type="EMBL" id="BBP90516.1"/>
    </source>
</evidence>
<sequence>MCFFSAGLALSRIFYISGFILMAFIGDLIPIHVIAIGMAGLVIVAGLMNSLLLLKGKHQDKSKVEMHSL</sequence>
<keyword evidence="1" id="KW-0472">Membrane</keyword>
<evidence type="ECO:0000256" key="1">
    <source>
        <dbReference type="SAM" id="Phobius"/>
    </source>
</evidence>
<gene>
    <name evidence="2" type="ORF">BsIDN1_41340</name>
</gene>
<dbReference type="AlphaFoldDB" id="A0A5S9MFZ8"/>
<evidence type="ECO:0000313" key="3">
    <source>
        <dbReference type="Proteomes" id="UP000464658"/>
    </source>
</evidence>
<keyword evidence="1" id="KW-0812">Transmembrane</keyword>
<name>A0A5S9MFZ8_BACIA</name>
<organism evidence="2 3">
    <name type="scientific">Bacillus safensis</name>
    <dbReference type="NCBI Taxonomy" id="561879"/>
    <lineage>
        <taxon>Bacteria</taxon>
        <taxon>Bacillati</taxon>
        <taxon>Bacillota</taxon>
        <taxon>Bacilli</taxon>
        <taxon>Bacillales</taxon>
        <taxon>Bacillaceae</taxon>
        <taxon>Bacillus</taxon>
    </lineage>
</organism>
<dbReference type="EMBL" id="AP021906">
    <property type="protein sequence ID" value="BBP90516.1"/>
    <property type="molecule type" value="Genomic_DNA"/>
</dbReference>
<reference evidence="2 3" key="1">
    <citation type="submission" date="2019-12" db="EMBL/GenBank/DDBJ databases">
        <title>Full genome sequence of a Bacillus safensis strain isolated from commercially available natto in Indonesia.</title>
        <authorList>
            <person name="Yoshida M."/>
            <person name="Uomi M."/>
            <person name="Waturangi D."/>
            <person name="Ekaputri J.J."/>
            <person name="Setiamarga D.H.E."/>
        </authorList>
    </citation>
    <scope>NUCLEOTIDE SEQUENCE [LARGE SCALE GENOMIC DNA]</scope>
    <source>
        <strain evidence="2 3">IDN1</strain>
    </source>
</reference>
<protein>
    <submittedName>
        <fullName evidence="2">Uncharacterized protein</fullName>
    </submittedName>
</protein>
<keyword evidence="1" id="KW-1133">Transmembrane helix</keyword>
<feature type="transmembrane region" description="Helical" evidence="1">
    <location>
        <begin position="31"/>
        <end position="54"/>
    </location>
</feature>
<feature type="transmembrane region" description="Helical" evidence="1">
    <location>
        <begin position="7"/>
        <end position="25"/>
    </location>
</feature>
<proteinExistence type="predicted"/>